<reference evidence="8" key="1">
    <citation type="submission" date="2022-12" db="EMBL/GenBank/DDBJ databases">
        <authorList>
            <person name="Petersen C."/>
        </authorList>
    </citation>
    <scope>NUCLEOTIDE SEQUENCE</scope>
    <source>
        <strain evidence="8">IBT 15544</strain>
    </source>
</reference>
<keyword evidence="3" id="KW-0418">Kinase</keyword>
<dbReference type="SUPFAM" id="SSF52172">
    <property type="entry name" value="CheY-like"/>
    <property type="match status" value="1"/>
</dbReference>
<dbReference type="PANTHER" id="PTHR43719:SF11">
    <property type="entry name" value="HISTIDINE KINASE_RESPONSE REGULATOR, PUTATIVE-RELATED"/>
    <property type="match status" value="1"/>
</dbReference>
<dbReference type="SUPFAM" id="SSF55874">
    <property type="entry name" value="ATPase domain of HSP90 chaperone/DNA topoisomerase II/histidine kinase"/>
    <property type="match status" value="1"/>
</dbReference>
<gene>
    <name evidence="8" type="ORF">N7498_002584</name>
</gene>
<dbReference type="Pfam" id="PF00512">
    <property type="entry name" value="HisKA"/>
    <property type="match status" value="1"/>
</dbReference>
<evidence type="ECO:0000313" key="9">
    <source>
        <dbReference type="Proteomes" id="UP001150904"/>
    </source>
</evidence>
<dbReference type="SMART" id="SM00448">
    <property type="entry name" value="REC"/>
    <property type="match status" value="1"/>
</dbReference>
<dbReference type="InterPro" id="IPR005467">
    <property type="entry name" value="His_kinase_dom"/>
</dbReference>
<dbReference type="PROSITE" id="PS50110">
    <property type="entry name" value="RESPONSE_REGULATORY"/>
    <property type="match status" value="1"/>
</dbReference>
<dbReference type="Gene3D" id="3.30.565.10">
    <property type="entry name" value="Histidine kinase-like ATPase, C-terminal domain"/>
    <property type="match status" value="1"/>
</dbReference>
<evidence type="ECO:0000313" key="8">
    <source>
        <dbReference type="EMBL" id="KAJ5216177.1"/>
    </source>
</evidence>
<keyword evidence="9" id="KW-1185">Reference proteome</keyword>
<dbReference type="SMART" id="SM00387">
    <property type="entry name" value="HATPase_c"/>
    <property type="match status" value="1"/>
</dbReference>
<dbReference type="InterPro" id="IPR003594">
    <property type="entry name" value="HATPase_dom"/>
</dbReference>
<evidence type="ECO:0008006" key="10">
    <source>
        <dbReference type="Google" id="ProtNLM"/>
    </source>
</evidence>
<dbReference type="Gene3D" id="1.10.287.130">
    <property type="match status" value="1"/>
</dbReference>
<dbReference type="SMART" id="SM00388">
    <property type="entry name" value="HisKA"/>
    <property type="match status" value="1"/>
</dbReference>
<dbReference type="Gene3D" id="3.30.450.40">
    <property type="match status" value="1"/>
</dbReference>
<evidence type="ECO:0000259" key="6">
    <source>
        <dbReference type="PROSITE" id="PS50109"/>
    </source>
</evidence>
<feature type="region of interest" description="Disordered" evidence="5">
    <location>
        <begin position="270"/>
        <end position="322"/>
    </location>
</feature>
<accession>A0A9W9NAD6</accession>
<keyword evidence="2" id="KW-0808">Transferase</keyword>
<dbReference type="InterPro" id="IPR036890">
    <property type="entry name" value="HATPase_C_sf"/>
</dbReference>
<protein>
    <recommendedName>
        <fullName evidence="10">Histidine kinase</fullName>
    </recommendedName>
</protein>
<dbReference type="InterPro" id="IPR029016">
    <property type="entry name" value="GAF-like_dom_sf"/>
</dbReference>
<keyword evidence="1 4" id="KW-0597">Phosphoprotein</keyword>
<dbReference type="InterPro" id="IPR001789">
    <property type="entry name" value="Sig_transdc_resp-reg_receiver"/>
</dbReference>
<evidence type="ECO:0000256" key="5">
    <source>
        <dbReference type="SAM" id="MobiDB-lite"/>
    </source>
</evidence>
<name>A0A9W9NAD6_9EURO</name>
<feature type="domain" description="Histidine kinase" evidence="6">
    <location>
        <begin position="582"/>
        <end position="840"/>
    </location>
</feature>
<dbReference type="CDD" id="cd00082">
    <property type="entry name" value="HisKA"/>
    <property type="match status" value="1"/>
</dbReference>
<dbReference type="InterPro" id="IPR004358">
    <property type="entry name" value="Sig_transdc_His_kin-like_C"/>
</dbReference>
<evidence type="ECO:0000256" key="4">
    <source>
        <dbReference type="PROSITE-ProRule" id="PRU00169"/>
    </source>
</evidence>
<dbReference type="InterPro" id="IPR003018">
    <property type="entry name" value="GAF"/>
</dbReference>
<comment type="caution">
    <text evidence="8">The sequence shown here is derived from an EMBL/GenBank/DDBJ whole genome shotgun (WGS) entry which is preliminary data.</text>
</comment>
<dbReference type="InterPro" id="IPR011006">
    <property type="entry name" value="CheY-like_superfamily"/>
</dbReference>
<feature type="compositionally biased region" description="Pro residues" evidence="5">
    <location>
        <begin position="1026"/>
        <end position="1036"/>
    </location>
</feature>
<dbReference type="PANTHER" id="PTHR43719">
    <property type="entry name" value="TWO-COMPONENT HISTIDINE KINASE"/>
    <property type="match status" value="1"/>
</dbReference>
<dbReference type="OrthoDB" id="303614at2759"/>
<feature type="domain" description="Response regulatory" evidence="7">
    <location>
        <begin position="1047"/>
        <end position="1167"/>
    </location>
</feature>
<feature type="compositionally biased region" description="Polar residues" evidence="5">
    <location>
        <begin position="293"/>
        <end position="305"/>
    </location>
</feature>
<dbReference type="RefSeq" id="XP_058311990.1">
    <property type="nucleotide sequence ID" value="XM_058449646.1"/>
</dbReference>
<dbReference type="Pfam" id="PF00072">
    <property type="entry name" value="Response_reg"/>
    <property type="match status" value="1"/>
</dbReference>
<dbReference type="Proteomes" id="UP001150904">
    <property type="component" value="Unassembled WGS sequence"/>
</dbReference>
<dbReference type="AlphaFoldDB" id="A0A9W9NAD6"/>
<dbReference type="GO" id="GO:0000155">
    <property type="term" value="F:phosphorelay sensor kinase activity"/>
    <property type="evidence" value="ECO:0007669"/>
    <property type="project" value="InterPro"/>
</dbReference>
<dbReference type="FunFam" id="1.10.287.130:FF:000023">
    <property type="entry name" value="Sensor histidine kinase/response regulator, putative"/>
    <property type="match status" value="1"/>
</dbReference>
<dbReference type="InterPro" id="IPR003661">
    <property type="entry name" value="HisK_dim/P_dom"/>
</dbReference>
<feature type="region of interest" description="Disordered" evidence="5">
    <location>
        <begin position="677"/>
        <end position="709"/>
    </location>
</feature>
<dbReference type="EMBL" id="JAPQKR010000005">
    <property type="protein sequence ID" value="KAJ5216177.1"/>
    <property type="molecule type" value="Genomic_DNA"/>
</dbReference>
<dbReference type="PROSITE" id="PS50109">
    <property type="entry name" value="HIS_KIN"/>
    <property type="match status" value="1"/>
</dbReference>
<sequence length="1167" mass="126889">MALYAARAPDHPPTSLAERERIRELSKYYCTFSHPGTDESSSQVAPTGDGQPGAAYLSPDITLNAIAQLGVYRFGCNRSFISIIDGKNQHIIAETTTSISLRHKDQHLPDDGIYLGSRTIDLSWGVCPHTIKLFTAQDTSLEIDTPNVTANRTRYIIRNFADEECFRDRPYVVDWPHMRFYAEVPLFSPSGHVLGSYCVVDDEPRSEFGDTEVALLQEIADALAKYLESTRIVHFHRRAEKLVKGVTDLVTDHSDPDTELKELRPFANLAVQTDSDGRNEPAVSPSTQREDQTSTQITAESSPLSSGRGKSYHTETTSASLHDDLLNADEVTGPDGNDANPQTNSYSSLAISRSIASIFSRASVILRDSMDLDGVMFVDAFQSNSGTQSPESLAAWQPSSKPLHSGFLNNLNSVQLGLNRDGKPPQESQKSCEILGQAFTRSLKDGQNGLEIVLTEQLLQKMIAAFPHGQIFMLGDGVTDSHYLSYQSGGEDSITELNILRDITCELAKQLPEADSVLFFPLWDWNKSRWLAGTLLWTRKMQRALGMQELGFFKAFSNSIISEVARVDWNNTENSKSNFISSISHELRSPLHGILGNTELLRATALDPGQADMVKMIEACGLTLLDVVNHLLDFTKINNLTTPVLQGGDKLNPDMTSLITDFDLGILVEEVTEIMSTSQMPGGMKNSESEAQGSLGVPAGSSNSKDTEKPSIVVRVEQQSAWKVSSVAGAWRRIVMSLLGNSMKWTKGGLIEVSLSSIRAGGSEPVLAHLSVTDTGRGISPDYLRHSVFSPFSQEDPLSEGVGLGLNLVRKLVAFLGGHIDVKSELGVGTQVDAYIPVHSCEEDGSGLDPNDELPDSSSATRACLVGFNDCPDLNEIPTGILSAENKRKLSIQNSLSSVILAQPNWSVSFAEGLEKADGDVAIIEDTKLQQLVQADSSSVAQSRIKRFIVLGEKKSTAGHHVQANFIHVSYPYGPRKLVNAIKSALKNPGVSLIPSETKTSSAQAPNTNEDAPPDPGTSTPHEAAPAPPPPAPAAPQPSTGKDNGIHVLIVDDNNINLKILSTFVRKLGCSYETASNGLIALNKYKESDKPFTYVLMDLSMPVMDGLDSTKNIRLFEKETCRPASCIMAVTGVASDEMQQQAKMVGLDDYLVKPVSLQGLKKVMKMT</sequence>
<evidence type="ECO:0000256" key="2">
    <source>
        <dbReference type="ARBA" id="ARBA00022679"/>
    </source>
</evidence>
<dbReference type="SUPFAM" id="SSF47384">
    <property type="entry name" value="Homodimeric domain of signal transducing histidine kinase"/>
    <property type="match status" value="1"/>
</dbReference>
<dbReference type="InterPro" id="IPR036097">
    <property type="entry name" value="HisK_dim/P_sf"/>
</dbReference>
<feature type="region of interest" description="Disordered" evidence="5">
    <location>
        <begin position="993"/>
        <end position="1045"/>
    </location>
</feature>
<feature type="compositionally biased region" description="Polar residues" evidence="5">
    <location>
        <begin position="995"/>
        <end position="1010"/>
    </location>
</feature>
<dbReference type="InterPro" id="IPR050956">
    <property type="entry name" value="2C_system_His_kinase"/>
</dbReference>
<dbReference type="SUPFAM" id="SSF55781">
    <property type="entry name" value="GAF domain-like"/>
    <property type="match status" value="1"/>
</dbReference>
<dbReference type="PRINTS" id="PR00344">
    <property type="entry name" value="BCTRLSENSOR"/>
</dbReference>
<evidence type="ECO:0000259" key="7">
    <source>
        <dbReference type="PROSITE" id="PS50110"/>
    </source>
</evidence>
<dbReference type="Gene3D" id="3.40.50.2300">
    <property type="match status" value="1"/>
</dbReference>
<dbReference type="Pfam" id="PF02518">
    <property type="entry name" value="HATPase_c"/>
    <property type="match status" value="1"/>
</dbReference>
<proteinExistence type="predicted"/>
<evidence type="ECO:0000256" key="3">
    <source>
        <dbReference type="ARBA" id="ARBA00022777"/>
    </source>
</evidence>
<evidence type="ECO:0000256" key="1">
    <source>
        <dbReference type="ARBA" id="ARBA00022553"/>
    </source>
</evidence>
<dbReference type="FunFam" id="3.30.450.40:FF:000083">
    <property type="entry name" value="Sensor histidine kinase/response regulator, putative (AFU_orthologue AFUA_4G00660)"/>
    <property type="match status" value="1"/>
</dbReference>
<reference evidence="8" key="2">
    <citation type="journal article" date="2023" name="IMA Fungus">
        <title>Comparative genomic study of the Penicillium genus elucidates a diverse pangenome and 15 lateral gene transfer events.</title>
        <authorList>
            <person name="Petersen C."/>
            <person name="Sorensen T."/>
            <person name="Nielsen M.R."/>
            <person name="Sondergaard T.E."/>
            <person name="Sorensen J.L."/>
            <person name="Fitzpatrick D.A."/>
            <person name="Frisvad J.C."/>
            <person name="Nielsen K.L."/>
        </authorList>
    </citation>
    <scope>NUCLEOTIDE SEQUENCE</scope>
    <source>
        <strain evidence="8">IBT 15544</strain>
    </source>
</reference>
<dbReference type="GeneID" id="83176947"/>
<dbReference type="Pfam" id="PF01590">
    <property type="entry name" value="GAF"/>
    <property type="match status" value="1"/>
</dbReference>
<dbReference type="CDD" id="cd17546">
    <property type="entry name" value="REC_hyHK_CKI1_RcsC-like"/>
    <property type="match status" value="1"/>
</dbReference>
<organism evidence="8 9">
    <name type="scientific">Penicillium cinerascens</name>
    <dbReference type="NCBI Taxonomy" id="70096"/>
    <lineage>
        <taxon>Eukaryota</taxon>
        <taxon>Fungi</taxon>
        <taxon>Dikarya</taxon>
        <taxon>Ascomycota</taxon>
        <taxon>Pezizomycotina</taxon>
        <taxon>Eurotiomycetes</taxon>
        <taxon>Eurotiomycetidae</taxon>
        <taxon>Eurotiales</taxon>
        <taxon>Aspergillaceae</taxon>
        <taxon>Penicillium</taxon>
    </lineage>
</organism>
<feature type="modified residue" description="4-aspartylphosphate" evidence="4">
    <location>
        <position position="1098"/>
    </location>
</feature>